<feature type="transmembrane region" description="Helical" evidence="2">
    <location>
        <begin position="161"/>
        <end position="180"/>
    </location>
</feature>
<feature type="region of interest" description="Disordered" evidence="1">
    <location>
        <begin position="261"/>
        <end position="367"/>
    </location>
</feature>
<evidence type="ECO:0000313" key="4">
    <source>
        <dbReference type="EMBL" id="GMA39184.1"/>
    </source>
</evidence>
<keyword evidence="5" id="KW-1185">Reference proteome</keyword>
<accession>A0ABQ6IP07</accession>
<feature type="compositionally biased region" description="Basic and acidic residues" evidence="1">
    <location>
        <begin position="306"/>
        <end position="317"/>
    </location>
</feature>
<dbReference type="PANTHER" id="PTHR35797:SF1">
    <property type="entry name" value="PROTEASE"/>
    <property type="match status" value="1"/>
</dbReference>
<feature type="transmembrane region" description="Helical" evidence="2">
    <location>
        <begin position="93"/>
        <end position="115"/>
    </location>
</feature>
<dbReference type="InterPro" id="IPR042150">
    <property type="entry name" value="MmRce1-like"/>
</dbReference>
<dbReference type="Proteomes" id="UP001157126">
    <property type="component" value="Unassembled WGS sequence"/>
</dbReference>
<feature type="domain" description="CAAX prenyl protease 2/Lysostaphin resistance protein A-like" evidence="3">
    <location>
        <begin position="130"/>
        <end position="233"/>
    </location>
</feature>
<dbReference type="EMBL" id="BSUO01000001">
    <property type="protein sequence ID" value="GMA39184.1"/>
    <property type="molecule type" value="Genomic_DNA"/>
</dbReference>
<keyword evidence="2" id="KW-0472">Membrane</keyword>
<feature type="transmembrane region" description="Helical" evidence="2">
    <location>
        <begin position="200"/>
        <end position="216"/>
    </location>
</feature>
<keyword evidence="2" id="KW-0812">Transmembrane</keyword>
<dbReference type="PANTHER" id="PTHR35797">
    <property type="entry name" value="PROTEASE-RELATED"/>
    <property type="match status" value="1"/>
</dbReference>
<evidence type="ECO:0000256" key="2">
    <source>
        <dbReference type="SAM" id="Phobius"/>
    </source>
</evidence>
<proteinExistence type="predicted"/>
<sequence length="387" mass="42942">MTDLVRRHPLLSFVVLANLLSWVAWLPYILSMNGLGWWDYTFPSVLGTSQLAGVLPGAYLGPITSAFLVTAIADGRPGLRRWLRRLWSWKVGWQWYAIVLLGVPAVIIACSAILTGGRVQAPPLIVVAAFLPGLILQMVTTGLAEEPGWRDFALPRIQRRFGPLLGAAILGPVWALWHLPLFLTEWGGWPDSTWLRPLEFTAFCITFNVVMTWVFNRTRESVPLAMLLHVSVNNFMSIAWADMFPTLGAADAQHVLLLGGASPPRSSSSPPEAGSAMSHVSRHRPHTSVRLAARSRRSGPGRPRPRSSDVARPESRPDLCAAPTRDLECDGVRRHLGGHPARRRRRRVRHHPPSVAARPTAQARRTGRSIARLTAPDRRHRVVIRTT</sequence>
<organism evidence="4 5">
    <name type="scientific">Mobilicoccus caccae</name>
    <dbReference type="NCBI Taxonomy" id="1859295"/>
    <lineage>
        <taxon>Bacteria</taxon>
        <taxon>Bacillati</taxon>
        <taxon>Actinomycetota</taxon>
        <taxon>Actinomycetes</taxon>
        <taxon>Micrococcales</taxon>
        <taxon>Dermatophilaceae</taxon>
        <taxon>Mobilicoccus</taxon>
    </lineage>
</organism>
<protein>
    <recommendedName>
        <fullName evidence="3">CAAX prenyl protease 2/Lysostaphin resistance protein A-like domain-containing protein</fullName>
    </recommendedName>
</protein>
<dbReference type="RefSeq" id="WP_284303150.1">
    <property type="nucleotide sequence ID" value="NZ_BSUO01000001.1"/>
</dbReference>
<feature type="compositionally biased region" description="Low complexity" evidence="1">
    <location>
        <begin position="261"/>
        <end position="278"/>
    </location>
</feature>
<feature type="transmembrane region" description="Helical" evidence="2">
    <location>
        <begin position="121"/>
        <end position="140"/>
    </location>
</feature>
<gene>
    <name evidence="4" type="ORF">GCM10025883_12290</name>
</gene>
<name>A0ABQ6IP07_9MICO</name>
<evidence type="ECO:0000313" key="5">
    <source>
        <dbReference type="Proteomes" id="UP001157126"/>
    </source>
</evidence>
<comment type="caution">
    <text evidence="4">The sequence shown here is derived from an EMBL/GenBank/DDBJ whole genome shotgun (WGS) entry which is preliminary data.</text>
</comment>
<dbReference type="Pfam" id="PF02517">
    <property type="entry name" value="Rce1-like"/>
    <property type="match status" value="1"/>
</dbReference>
<reference evidence="5" key="1">
    <citation type="journal article" date="2019" name="Int. J. Syst. Evol. Microbiol.">
        <title>The Global Catalogue of Microorganisms (GCM) 10K type strain sequencing project: providing services to taxonomists for standard genome sequencing and annotation.</title>
        <authorList>
            <consortium name="The Broad Institute Genomics Platform"/>
            <consortium name="The Broad Institute Genome Sequencing Center for Infectious Disease"/>
            <person name="Wu L."/>
            <person name="Ma J."/>
        </authorList>
    </citation>
    <scope>NUCLEOTIDE SEQUENCE [LARGE SCALE GENOMIC DNA]</scope>
    <source>
        <strain evidence="5">NBRC 113072</strain>
    </source>
</reference>
<dbReference type="InterPro" id="IPR003675">
    <property type="entry name" value="Rce1/LyrA-like_dom"/>
</dbReference>
<feature type="compositionally biased region" description="Basic residues" evidence="1">
    <location>
        <begin position="334"/>
        <end position="352"/>
    </location>
</feature>
<evidence type="ECO:0000259" key="3">
    <source>
        <dbReference type="Pfam" id="PF02517"/>
    </source>
</evidence>
<evidence type="ECO:0000256" key="1">
    <source>
        <dbReference type="SAM" id="MobiDB-lite"/>
    </source>
</evidence>
<keyword evidence="2" id="KW-1133">Transmembrane helix</keyword>
<feature type="transmembrane region" description="Helical" evidence="2">
    <location>
        <begin position="50"/>
        <end position="73"/>
    </location>
</feature>
<feature type="compositionally biased region" description="Basic residues" evidence="1">
    <location>
        <begin position="280"/>
        <end position="305"/>
    </location>
</feature>
<feature type="transmembrane region" description="Helical" evidence="2">
    <location>
        <begin position="12"/>
        <end position="30"/>
    </location>
</feature>